<organism evidence="9 10">
    <name type="scientific">Minwuia thermotolerans</name>
    <dbReference type="NCBI Taxonomy" id="2056226"/>
    <lineage>
        <taxon>Bacteria</taxon>
        <taxon>Pseudomonadati</taxon>
        <taxon>Pseudomonadota</taxon>
        <taxon>Alphaproteobacteria</taxon>
        <taxon>Minwuiales</taxon>
        <taxon>Minwuiaceae</taxon>
        <taxon>Minwuia</taxon>
    </lineage>
</organism>
<dbReference type="OrthoDB" id="9795324at2"/>
<dbReference type="PANTHER" id="PTHR30269">
    <property type="entry name" value="TRANSMEMBRANE PROTEIN YFCA"/>
    <property type="match status" value="1"/>
</dbReference>
<comment type="caution">
    <text evidence="9">The sequence shown here is derived from an EMBL/GenBank/DDBJ whole genome shotgun (WGS) entry which is preliminary data.</text>
</comment>
<evidence type="ECO:0000313" key="9">
    <source>
        <dbReference type="EMBL" id="PJK29154.1"/>
    </source>
</evidence>
<gene>
    <name evidence="9" type="ORF">CVT23_13240</name>
</gene>
<dbReference type="EMBL" id="PHIG01000036">
    <property type="protein sequence ID" value="PJK29154.1"/>
    <property type="molecule type" value="Genomic_DNA"/>
</dbReference>
<evidence type="ECO:0000256" key="2">
    <source>
        <dbReference type="ARBA" id="ARBA00009142"/>
    </source>
</evidence>
<feature type="transmembrane region" description="Helical" evidence="8">
    <location>
        <begin position="139"/>
        <end position="165"/>
    </location>
</feature>
<feature type="transmembrane region" description="Helical" evidence="8">
    <location>
        <begin position="205"/>
        <end position="226"/>
    </location>
</feature>
<accession>A0A2M9G0E9</accession>
<evidence type="ECO:0000256" key="4">
    <source>
        <dbReference type="ARBA" id="ARBA00022475"/>
    </source>
</evidence>
<comment type="subcellular location">
    <subcellularLocation>
        <location evidence="1 8">Cell membrane</location>
        <topology evidence="1 8">Multi-pass membrane protein</topology>
    </subcellularLocation>
</comment>
<evidence type="ECO:0000256" key="1">
    <source>
        <dbReference type="ARBA" id="ARBA00004651"/>
    </source>
</evidence>
<dbReference type="InterPro" id="IPR052017">
    <property type="entry name" value="TSUP"/>
</dbReference>
<evidence type="ECO:0000256" key="7">
    <source>
        <dbReference type="ARBA" id="ARBA00023136"/>
    </source>
</evidence>
<dbReference type="GO" id="GO:0005886">
    <property type="term" value="C:plasma membrane"/>
    <property type="evidence" value="ECO:0007669"/>
    <property type="project" value="UniProtKB-SubCell"/>
</dbReference>
<evidence type="ECO:0000256" key="8">
    <source>
        <dbReference type="RuleBase" id="RU363041"/>
    </source>
</evidence>
<name>A0A2M9G0E9_9PROT</name>
<feature type="transmembrane region" description="Helical" evidence="8">
    <location>
        <begin position="107"/>
        <end position="127"/>
    </location>
</feature>
<keyword evidence="4 8" id="KW-1003">Cell membrane</keyword>
<proteinExistence type="inferred from homology"/>
<evidence type="ECO:0000256" key="5">
    <source>
        <dbReference type="ARBA" id="ARBA00022692"/>
    </source>
</evidence>
<keyword evidence="10" id="KW-1185">Reference proteome</keyword>
<keyword evidence="7 8" id="KW-0472">Membrane</keyword>
<evidence type="ECO:0000313" key="10">
    <source>
        <dbReference type="Proteomes" id="UP000229498"/>
    </source>
</evidence>
<dbReference type="PANTHER" id="PTHR30269:SF37">
    <property type="entry name" value="MEMBRANE TRANSPORTER PROTEIN"/>
    <property type="match status" value="1"/>
</dbReference>
<feature type="transmembrane region" description="Helical" evidence="8">
    <location>
        <begin position="232"/>
        <end position="251"/>
    </location>
</feature>
<keyword evidence="5 8" id="KW-0812">Transmembrane</keyword>
<feature type="transmembrane region" description="Helical" evidence="8">
    <location>
        <begin position="82"/>
        <end position="101"/>
    </location>
</feature>
<dbReference type="RefSeq" id="WP_109792822.1">
    <property type="nucleotide sequence ID" value="NZ_PHIG01000036.1"/>
</dbReference>
<dbReference type="InterPro" id="IPR002781">
    <property type="entry name" value="TM_pro_TauE-like"/>
</dbReference>
<feature type="transmembrane region" description="Helical" evidence="8">
    <location>
        <begin position="177"/>
        <end position="198"/>
    </location>
</feature>
<evidence type="ECO:0000256" key="3">
    <source>
        <dbReference type="ARBA" id="ARBA00022448"/>
    </source>
</evidence>
<reference evidence="9 10" key="1">
    <citation type="submission" date="2017-11" db="EMBL/GenBank/DDBJ databases">
        <title>Draft genome sequence of Rhizobiales bacterium SY3-13.</title>
        <authorList>
            <person name="Sun C."/>
        </authorList>
    </citation>
    <scope>NUCLEOTIDE SEQUENCE [LARGE SCALE GENOMIC DNA]</scope>
    <source>
        <strain evidence="9 10">SY3-13</strain>
    </source>
</reference>
<evidence type="ECO:0000256" key="6">
    <source>
        <dbReference type="ARBA" id="ARBA00022989"/>
    </source>
</evidence>
<keyword evidence="6 8" id="KW-1133">Transmembrane helix</keyword>
<comment type="similarity">
    <text evidence="2 8">Belongs to the 4-toluene sulfonate uptake permease (TSUP) (TC 2.A.102) family.</text>
</comment>
<keyword evidence="3" id="KW-0813">Transport</keyword>
<sequence length="252" mass="26143">MNELAALAAGFLTADTLMLALAAMAAGFVRGFSGFGAAMIFVPLASVIVDPPTAVIALWIMDNLVTLPLVVQGFRHCAWAEIRPLFLGAVFGAPAGVWLLANAPEDPLRWTIAILVLVAVAGLASGYRRRKPLHRAGVVAVGAAAGIGGGLAGLTGPPVIVFWVGSETAPAQVRMNTFAFFGLTGVLAGIAHLVAGLFTPERIMLAALIAPAYAVAIYSGSALFGFASERLFRAFALTLCTVAAIFVLPLWR</sequence>
<dbReference type="Pfam" id="PF01925">
    <property type="entry name" value="TauE"/>
    <property type="match status" value="1"/>
</dbReference>
<dbReference type="Proteomes" id="UP000229498">
    <property type="component" value="Unassembled WGS sequence"/>
</dbReference>
<protein>
    <recommendedName>
        <fullName evidence="8">Probable membrane transporter protein</fullName>
    </recommendedName>
</protein>
<dbReference type="AlphaFoldDB" id="A0A2M9G0E9"/>
<feature type="transmembrane region" description="Helical" evidence="8">
    <location>
        <begin position="35"/>
        <end position="61"/>
    </location>
</feature>